<accession>A0A3B1KIK0</accession>
<protein>
    <recommendedName>
        <fullName evidence="5">Ig-like domain-containing protein</fullName>
    </recommendedName>
</protein>
<dbReference type="Gene3D" id="2.60.40.10">
    <property type="entry name" value="Immunoglobulins"/>
    <property type="match status" value="1"/>
</dbReference>
<dbReference type="Pfam" id="PF07686">
    <property type="entry name" value="V-set"/>
    <property type="match status" value="1"/>
</dbReference>
<dbReference type="Ensembl" id="ENSAMXT00000048700.1">
    <property type="protein sequence ID" value="ENSAMXP00000054388.1"/>
    <property type="gene ID" value="ENSAMXG00000042889.1"/>
</dbReference>
<dbReference type="InterPro" id="IPR036179">
    <property type="entry name" value="Ig-like_dom_sf"/>
</dbReference>
<evidence type="ECO:0000259" key="5">
    <source>
        <dbReference type="PROSITE" id="PS50835"/>
    </source>
</evidence>
<sequence>MTPSTWRTSALRMLLASTTVIGHRGRSVEIRCPYDSKYETNMKYLCRDKCPSLPWGNKDIPVKSGSTAKDQRFSLKDDTAARVFTVTITDLRSEDAGQYWCGIKRQKRKPNVYTEIMLMVKKGE</sequence>
<reference evidence="6" key="4">
    <citation type="submission" date="2025-09" db="UniProtKB">
        <authorList>
            <consortium name="Ensembl"/>
        </authorList>
    </citation>
    <scope>IDENTIFICATION</scope>
</reference>
<proteinExistence type="predicted"/>
<evidence type="ECO:0000256" key="3">
    <source>
        <dbReference type="ARBA" id="ARBA00023136"/>
    </source>
</evidence>
<dbReference type="PANTHER" id="PTHR11860:SF118">
    <property type="entry name" value="CMRF35-LIKE MOLECULE 3-RELATED"/>
    <property type="match status" value="1"/>
</dbReference>
<dbReference type="PANTHER" id="PTHR11860">
    <property type="entry name" value="POLYMERIC-IMMUNOGLOBULIN RECEPTOR"/>
    <property type="match status" value="1"/>
</dbReference>
<dbReference type="Proteomes" id="UP000018467">
    <property type="component" value="Unassembled WGS sequence"/>
</dbReference>
<dbReference type="InterPro" id="IPR003599">
    <property type="entry name" value="Ig_sub"/>
</dbReference>
<dbReference type="InterPro" id="IPR013783">
    <property type="entry name" value="Ig-like_fold"/>
</dbReference>
<evidence type="ECO:0000256" key="4">
    <source>
        <dbReference type="SAM" id="SignalP"/>
    </source>
</evidence>
<reference evidence="6" key="3">
    <citation type="submission" date="2025-08" db="UniProtKB">
        <authorList>
            <consortium name="Ensembl"/>
        </authorList>
    </citation>
    <scope>IDENTIFICATION</scope>
</reference>
<dbReference type="SMART" id="SM00409">
    <property type="entry name" value="IG"/>
    <property type="match status" value="1"/>
</dbReference>
<name>A0A3B1KIK0_ASTMX</name>
<keyword evidence="4" id="KW-0732">Signal</keyword>
<feature type="domain" description="Ig-like" evidence="5">
    <location>
        <begin position="3"/>
        <end position="101"/>
    </location>
</feature>
<keyword evidence="3" id="KW-0472">Membrane</keyword>
<evidence type="ECO:0000256" key="2">
    <source>
        <dbReference type="ARBA" id="ARBA00022692"/>
    </source>
</evidence>
<dbReference type="SUPFAM" id="SSF48726">
    <property type="entry name" value="Immunoglobulin"/>
    <property type="match status" value="1"/>
</dbReference>
<dbReference type="InParanoid" id="A0A3B1KIK0"/>
<dbReference type="AlphaFoldDB" id="A0A3B1KIK0"/>
<dbReference type="GO" id="GO:0005886">
    <property type="term" value="C:plasma membrane"/>
    <property type="evidence" value="ECO:0007669"/>
    <property type="project" value="TreeGrafter"/>
</dbReference>
<keyword evidence="7" id="KW-1185">Reference proteome</keyword>
<evidence type="ECO:0000256" key="1">
    <source>
        <dbReference type="ARBA" id="ARBA00004370"/>
    </source>
</evidence>
<feature type="chain" id="PRO_5017453045" description="Ig-like domain-containing protein" evidence="4">
    <location>
        <begin position="23"/>
        <end position="124"/>
    </location>
</feature>
<organism evidence="6 7">
    <name type="scientific">Astyanax mexicanus</name>
    <name type="common">Blind cave fish</name>
    <name type="synonym">Astyanax fasciatus mexicanus</name>
    <dbReference type="NCBI Taxonomy" id="7994"/>
    <lineage>
        <taxon>Eukaryota</taxon>
        <taxon>Metazoa</taxon>
        <taxon>Chordata</taxon>
        <taxon>Craniata</taxon>
        <taxon>Vertebrata</taxon>
        <taxon>Euteleostomi</taxon>
        <taxon>Actinopterygii</taxon>
        <taxon>Neopterygii</taxon>
        <taxon>Teleostei</taxon>
        <taxon>Ostariophysi</taxon>
        <taxon>Characiformes</taxon>
        <taxon>Characoidei</taxon>
        <taxon>Acestrorhamphidae</taxon>
        <taxon>Acestrorhamphinae</taxon>
        <taxon>Astyanax</taxon>
    </lineage>
</organism>
<feature type="signal peptide" evidence="4">
    <location>
        <begin position="1"/>
        <end position="22"/>
    </location>
</feature>
<dbReference type="InterPro" id="IPR013106">
    <property type="entry name" value="Ig_V-set"/>
</dbReference>
<evidence type="ECO:0000313" key="7">
    <source>
        <dbReference type="Proteomes" id="UP000018467"/>
    </source>
</evidence>
<keyword evidence="2" id="KW-0812">Transmembrane</keyword>
<dbReference type="PROSITE" id="PS50835">
    <property type="entry name" value="IG_LIKE"/>
    <property type="match status" value="1"/>
</dbReference>
<dbReference type="GO" id="GO:0004888">
    <property type="term" value="F:transmembrane signaling receptor activity"/>
    <property type="evidence" value="ECO:0007669"/>
    <property type="project" value="TreeGrafter"/>
</dbReference>
<dbReference type="InterPro" id="IPR007110">
    <property type="entry name" value="Ig-like_dom"/>
</dbReference>
<reference evidence="7" key="2">
    <citation type="journal article" date="2014" name="Nat. Commun.">
        <title>The cavefish genome reveals candidate genes for eye loss.</title>
        <authorList>
            <person name="McGaugh S.E."/>
            <person name="Gross J.B."/>
            <person name="Aken B."/>
            <person name="Blin M."/>
            <person name="Borowsky R."/>
            <person name="Chalopin D."/>
            <person name="Hinaux H."/>
            <person name="Jeffery W.R."/>
            <person name="Keene A."/>
            <person name="Ma L."/>
            <person name="Minx P."/>
            <person name="Murphy D."/>
            <person name="O'Quin K.E."/>
            <person name="Retaux S."/>
            <person name="Rohner N."/>
            <person name="Searle S.M."/>
            <person name="Stahl B.A."/>
            <person name="Tabin C."/>
            <person name="Volff J.N."/>
            <person name="Yoshizawa M."/>
            <person name="Warren W.C."/>
        </authorList>
    </citation>
    <scope>NUCLEOTIDE SEQUENCE [LARGE SCALE GENOMIC DNA]</scope>
    <source>
        <strain evidence="7">female</strain>
    </source>
</reference>
<evidence type="ECO:0000313" key="6">
    <source>
        <dbReference type="Ensembl" id="ENSAMXP00000054388.1"/>
    </source>
</evidence>
<comment type="subcellular location">
    <subcellularLocation>
        <location evidence="1">Membrane</location>
    </subcellularLocation>
</comment>
<dbReference type="InterPro" id="IPR050671">
    <property type="entry name" value="CD300_family_receptors"/>
</dbReference>
<dbReference type="CDD" id="cd05716">
    <property type="entry name" value="IgV_pIgR_like"/>
    <property type="match status" value="1"/>
</dbReference>
<reference evidence="7" key="1">
    <citation type="submission" date="2013-03" db="EMBL/GenBank/DDBJ databases">
        <authorList>
            <person name="Jeffery W."/>
            <person name="Warren W."/>
            <person name="Wilson R.K."/>
        </authorList>
    </citation>
    <scope>NUCLEOTIDE SEQUENCE</scope>
    <source>
        <strain evidence="7">female</strain>
    </source>
</reference>
<dbReference type="GeneTree" id="ENSGT00950000182977"/>